<dbReference type="FunFam" id="3.40.50.300:FF:000819">
    <property type="entry name" value="ATP dependent RNA helicase, putative"/>
    <property type="match status" value="1"/>
</dbReference>
<dbReference type="HOGENOM" id="CLU_001832_5_7_1"/>
<dbReference type="GO" id="GO:0004386">
    <property type="term" value="F:helicase activity"/>
    <property type="evidence" value="ECO:0000318"/>
    <property type="project" value="GO_Central"/>
</dbReference>
<accession>D8T1I2</accession>
<dbReference type="PROSITE" id="PS51194">
    <property type="entry name" value="HELICASE_CTER"/>
    <property type="match status" value="1"/>
</dbReference>
<dbReference type="SMART" id="SM00490">
    <property type="entry name" value="HELICc"/>
    <property type="match status" value="1"/>
</dbReference>
<dbReference type="InterPro" id="IPR027417">
    <property type="entry name" value="P-loop_NTPase"/>
</dbReference>
<name>D8T1I2_SELML</name>
<dbReference type="SUPFAM" id="SSF52540">
    <property type="entry name" value="P-loop containing nucleoside triphosphate hydrolases"/>
    <property type="match status" value="1"/>
</dbReference>
<sequence length="350" mass="39884">MSKANTSSNKQKLHKRLSARKQNWQCGMNQKSATLDAERFSQYFGGCPVVVAKGQTFPVTTFYMEDIYEKLAYHLSSDNTAPIQSYSSKSKDRSMFFIPAFVKKLLGWGDEQILEETVVNPMYKQSLYHDYSESTQKSLAKVNEDVIDYELLEDLIMHINGTAEPVALLVFLPGMPEILQLLDRLLVLKDFSGPASDWILPLHSSVAPADQRKVFQVPPNGVRKIVLATNIAETSVTIEDVVHVIDCGKHKENRFDPRRRMSRMAEAWISQANAQQRRGRAGRVKPGNCFCLYTEHCFSKLMRPFQLPEMLRVPLVELCLKIKLLSVENVASFLEKTLHPPKIEVLREYS</sequence>
<dbReference type="STRING" id="88036.D8T1I2"/>
<dbReference type="InterPro" id="IPR001650">
    <property type="entry name" value="Helicase_C-like"/>
</dbReference>
<dbReference type="CDD" id="cd18791">
    <property type="entry name" value="SF2_C_RHA"/>
    <property type="match status" value="1"/>
</dbReference>
<dbReference type="Proteomes" id="UP000001514">
    <property type="component" value="Unassembled WGS sequence"/>
</dbReference>
<dbReference type="OMA" id="IRHIDEY"/>
<dbReference type="KEGG" id="smo:SELMODRAFT_428040"/>
<dbReference type="AlphaFoldDB" id="D8T1I2"/>
<organism evidence="3">
    <name type="scientific">Selaginella moellendorffii</name>
    <name type="common">Spikemoss</name>
    <dbReference type="NCBI Taxonomy" id="88036"/>
    <lineage>
        <taxon>Eukaryota</taxon>
        <taxon>Viridiplantae</taxon>
        <taxon>Streptophyta</taxon>
        <taxon>Embryophyta</taxon>
        <taxon>Tracheophyta</taxon>
        <taxon>Lycopodiopsida</taxon>
        <taxon>Selaginellales</taxon>
        <taxon>Selaginellaceae</taxon>
        <taxon>Selaginella</taxon>
    </lineage>
</organism>
<dbReference type="InParanoid" id="D8T1I2"/>
<dbReference type="Gene3D" id="3.40.50.300">
    <property type="entry name" value="P-loop containing nucleotide triphosphate hydrolases"/>
    <property type="match status" value="1"/>
</dbReference>
<gene>
    <name evidence="2" type="ORF">SELMODRAFT_428040</name>
</gene>
<evidence type="ECO:0000259" key="1">
    <source>
        <dbReference type="PROSITE" id="PS51194"/>
    </source>
</evidence>
<dbReference type="Gramene" id="EFJ09549">
    <property type="protein sequence ID" value="EFJ09549"/>
    <property type="gene ID" value="SELMODRAFT_428040"/>
</dbReference>
<dbReference type="PANTHER" id="PTHR18934:SF246">
    <property type="entry name" value="DEXH-BOX ATP-DEPENDENT RNA HELICASE DEXH4, CHLOROPLASTIC-RELATED"/>
    <property type="match status" value="1"/>
</dbReference>
<proteinExistence type="predicted"/>
<dbReference type="PANTHER" id="PTHR18934">
    <property type="entry name" value="ATP-DEPENDENT RNA HELICASE"/>
    <property type="match status" value="1"/>
</dbReference>
<dbReference type="GO" id="GO:0003723">
    <property type="term" value="F:RNA binding"/>
    <property type="evidence" value="ECO:0000318"/>
    <property type="project" value="GO_Central"/>
</dbReference>
<evidence type="ECO:0000313" key="2">
    <source>
        <dbReference type="EMBL" id="EFJ09549.1"/>
    </source>
</evidence>
<feature type="domain" description="Helicase C-terminal" evidence="1">
    <location>
        <begin position="151"/>
        <end position="326"/>
    </location>
</feature>
<evidence type="ECO:0000313" key="3">
    <source>
        <dbReference type="Proteomes" id="UP000001514"/>
    </source>
</evidence>
<keyword evidence="3" id="KW-1185">Reference proteome</keyword>
<dbReference type="Pfam" id="PF00271">
    <property type="entry name" value="Helicase_C"/>
    <property type="match status" value="1"/>
</dbReference>
<reference evidence="2 3" key="1">
    <citation type="journal article" date="2011" name="Science">
        <title>The Selaginella genome identifies genetic changes associated with the evolution of vascular plants.</title>
        <authorList>
            <person name="Banks J.A."/>
            <person name="Nishiyama T."/>
            <person name="Hasebe M."/>
            <person name="Bowman J.L."/>
            <person name="Gribskov M."/>
            <person name="dePamphilis C."/>
            <person name="Albert V.A."/>
            <person name="Aono N."/>
            <person name="Aoyama T."/>
            <person name="Ambrose B.A."/>
            <person name="Ashton N.W."/>
            <person name="Axtell M.J."/>
            <person name="Barker E."/>
            <person name="Barker M.S."/>
            <person name="Bennetzen J.L."/>
            <person name="Bonawitz N.D."/>
            <person name="Chapple C."/>
            <person name="Cheng C."/>
            <person name="Correa L.G."/>
            <person name="Dacre M."/>
            <person name="DeBarry J."/>
            <person name="Dreyer I."/>
            <person name="Elias M."/>
            <person name="Engstrom E.M."/>
            <person name="Estelle M."/>
            <person name="Feng L."/>
            <person name="Finet C."/>
            <person name="Floyd S.K."/>
            <person name="Frommer W.B."/>
            <person name="Fujita T."/>
            <person name="Gramzow L."/>
            <person name="Gutensohn M."/>
            <person name="Harholt J."/>
            <person name="Hattori M."/>
            <person name="Heyl A."/>
            <person name="Hirai T."/>
            <person name="Hiwatashi Y."/>
            <person name="Ishikawa M."/>
            <person name="Iwata M."/>
            <person name="Karol K.G."/>
            <person name="Koehler B."/>
            <person name="Kolukisaoglu U."/>
            <person name="Kubo M."/>
            <person name="Kurata T."/>
            <person name="Lalonde S."/>
            <person name="Li K."/>
            <person name="Li Y."/>
            <person name="Litt A."/>
            <person name="Lyons E."/>
            <person name="Manning G."/>
            <person name="Maruyama T."/>
            <person name="Michael T.P."/>
            <person name="Mikami K."/>
            <person name="Miyazaki S."/>
            <person name="Morinaga S."/>
            <person name="Murata T."/>
            <person name="Mueller-Roeber B."/>
            <person name="Nelson D.R."/>
            <person name="Obara M."/>
            <person name="Oguri Y."/>
            <person name="Olmstead R.G."/>
            <person name="Onodera N."/>
            <person name="Petersen B.L."/>
            <person name="Pils B."/>
            <person name="Prigge M."/>
            <person name="Rensing S.A."/>
            <person name="Riano-Pachon D.M."/>
            <person name="Roberts A.W."/>
            <person name="Sato Y."/>
            <person name="Scheller H.V."/>
            <person name="Schulz B."/>
            <person name="Schulz C."/>
            <person name="Shakirov E.V."/>
            <person name="Shibagaki N."/>
            <person name="Shinohara N."/>
            <person name="Shippen D.E."/>
            <person name="Soerensen I."/>
            <person name="Sotooka R."/>
            <person name="Sugimoto N."/>
            <person name="Sugita M."/>
            <person name="Sumikawa N."/>
            <person name="Tanurdzic M."/>
            <person name="Theissen G."/>
            <person name="Ulvskov P."/>
            <person name="Wakazuki S."/>
            <person name="Weng J.K."/>
            <person name="Willats W.W."/>
            <person name="Wipf D."/>
            <person name="Wolf P.G."/>
            <person name="Yang L."/>
            <person name="Zimmer A.D."/>
            <person name="Zhu Q."/>
            <person name="Mitros T."/>
            <person name="Hellsten U."/>
            <person name="Loque D."/>
            <person name="Otillar R."/>
            <person name="Salamov A."/>
            <person name="Schmutz J."/>
            <person name="Shapiro H."/>
            <person name="Lindquist E."/>
            <person name="Lucas S."/>
            <person name="Rokhsar D."/>
            <person name="Grigoriev I.V."/>
        </authorList>
    </citation>
    <scope>NUCLEOTIDE SEQUENCE [LARGE SCALE GENOMIC DNA]</scope>
</reference>
<dbReference type="eggNOG" id="KOG0920">
    <property type="taxonomic scope" value="Eukaryota"/>
</dbReference>
<protein>
    <recommendedName>
        <fullName evidence="1">Helicase C-terminal domain-containing protein</fullName>
    </recommendedName>
</protein>
<dbReference type="EMBL" id="GL377662">
    <property type="protein sequence ID" value="EFJ09549.1"/>
    <property type="molecule type" value="Genomic_DNA"/>
</dbReference>